<name>E3HDD5_ILYPC</name>
<dbReference type="Proteomes" id="UP000006875">
    <property type="component" value="Plasmid pILYOP01"/>
</dbReference>
<dbReference type="SUPFAM" id="SSF53383">
    <property type="entry name" value="PLP-dependent transferases"/>
    <property type="match status" value="1"/>
</dbReference>
<sequence>MELHGGNIYKLAREKGIEKILDYSANINPFGLPESLKKAVVENFHIFEKYPDPEYVELREILAKHNGMNYENIIVGNGATEIIFLYMKMLNPKKALVVNPTFVEYERALMQTSCQVDHFRLEENENFVLDKEKLREELNKGYDLLVICNPNNPTGRFMTRAEMEEIATIAKESGTRLMVDEAFIEFVEGNYSESIAHLKDPNIFVVRALTKFFAIPGIRLGFAICHDSAIINRIQGEREPWTVNALAELTAKVVLDDREYIEKSENWVKKEKKWMYEELTKGNNIKAYKTETNFILVKLTGNSNSKALREKLIEDGILIRDCSNFPFLDENYIRLAIKDHKSNQYVVERVVARTNENG</sequence>
<keyword evidence="12" id="KW-1185">Reference proteome</keyword>
<evidence type="ECO:0000256" key="8">
    <source>
        <dbReference type="ARBA" id="ARBA00029996"/>
    </source>
</evidence>
<dbReference type="PANTHER" id="PTHR42885">
    <property type="entry name" value="HISTIDINOL-PHOSPHATE AMINOTRANSFERASE-RELATED"/>
    <property type="match status" value="1"/>
</dbReference>
<dbReference type="CDD" id="cd00609">
    <property type="entry name" value="AAT_like"/>
    <property type="match status" value="1"/>
</dbReference>
<comment type="pathway">
    <text evidence="3">Cofactor biosynthesis; adenosylcobalamin biosynthesis.</text>
</comment>
<organism evidence="11 12">
    <name type="scientific">Ilyobacter polytropus (strain ATCC 51220 / DSM 2926 / LMG 16218 / CuHBu1)</name>
    <dbReference type="NCBI Taxonomy" id="572544"/>
    <lineage>
        <taxon>Bacteria</taxon>
        <taxon>Fusobacteriati</taxon>
        <taxon>Fusobacteriota</taxon>
        <taxon>Fusobacteriia</taxon>
        <taxon>Fusobacteriales</taxon>
        <taxon>Fusobacteriaceae</taxon>
        <taxon>Ilyobacter</taxon>
    </lineage>
</organism>
<geneLocation type="plasmid" evidence="11 12">
    <name>pILYOP01</name>
</geneLocation>
<dbReference type="InterPro" id="IPR015424">
    <property type="entry name" value="PyrdxlP-dep_Trfase"/>
</dbReference>
<evidence type="ECO:0000256" key="2">
    <source>
        <dbReference type="ARBA" id="ARBA00003444"/>
    </source>
</evidence>
<dbReference type="Gene3D" id="3.40.640.10">
    <property type="entry name" value="Type I PLP-dependent aspartate aminotransferase-like (Major domain)"/>
    <property type="match status" value="1"/>
</dbReference>
<gene>
    <name evidence="11" type="ordered locus">Ilyop_2375</name>
</gene>
<protein>
    <recommendedName>
        <fullName evidence="4">threonine-phosphate decarboxylase</fullName>
        <ecNumber evidence="4">4.1.1.81</ecNumber>
    </recommendedName>
    <alternativeName>
        <fullName evidence="8">L-threonine-O-3-phosphate decarboxylase</fullName>
    </alternativeName>
</protein>
<dbReference type="OrthoDB" id="9813612at2"/>
<comment type="function">
    <text evidence="2">Decarboxylates L-threonine-O-3-phosphate to yield (R)-1-amino-2-propanol O-2-phosphate, the precursor for the linkage between the nucleotide loop and the corrin ring in cobalamin.</text>
</comment>
<keyword evidence="6" id="KW-0663">Pyridoxal phosphate</keyword>
<evidence type="ECO:0000313" key="11">
    <source>
        <dbReference type="EMBL" id="ADO84135.1"/>
    </source>
</evidence>
<dbReference type="InterPro" id="IPR015421">
    <property type="entry name" value="PyrdxlP-dep_Trfase_major"/>
</dbReference>
<comment type="catalytic activity">
    <reaction evidence="9">
        <text>O-phospho-L-threonine + H(+) = (R)-1-aminopropan-2-yl phosphate + CO2</text>
        <dbReference type="Rhea" id="RHEA:11492"/>
        <dbReference type="ChEBI" id="CHEBI:15378"/>
        <dbReference type="ChEBI" id="CHEBI:16526"/>
        <dbReference type="ChEBI" id="CHEBI:58563"/>
        <dbReference type="ChEBI" id="CHEBI:58675"/>
        <dbReference type="EC" id="4.1.1.81"/>
    </reaction>
</comment>
<dbReference type="GO" id="GO:0009236">
    <property type="term" value="P:cobalamin biosynthetic process"/>
    <property type="evidence" value="ECO:0007669"/>
    <property type="project" value="UniProtKB-UniPathway"/>
</dbReference>
<dbReference type="GO" id="GO:0030170">
    <property type="term" value="F:pyridoxal phosphate binding"/>
    <property type="evidence" value="ECO:0007669"/>
    <property type="project" value="InterPro"/>
</dbReference>
<evidence type="ECO:0000256" key="9">
    <source>
        <dbReference type="ARBA" id="ARBA00048531"/>
    </source>
</evidence>
<dbReference type="EMBL" id="CP002282">
    <property type="protein sequence ID" value="ADO84135.1"/>
    <property type="molecule type" value="Genomic_DNA"/>
</dbReference>
<dbReference type="InterPro" id="IPR015422">
    <property type="entry name" value="PyrdxlP-dep_Trfase_small"/>
</dbReference>
<feature type="domain" description="Aminotransferase class I/classII large" evidence="10">
    <location>
        <begin position="19"/>
        <end position="350"/>
    </location>
</feature>
<evidence type="ECO:0000256" key="6">
    <source>
        <dbReference type="ARBA" id="ARBA00022898"/>
    </source>
</evidence>
<dbReference type="PANTHER" id="PTHR42885:SF1">
    <property type="entry name" value="THREONINE-PHOSPHATE DECARBOXYLASE"/>
    <property type="match status" value="1"/>
</dbReference>
<evidence type="ECO:0000259" key="10">
    <source>
        <dbReference type="Pfam" id="PF00155"/>
    </source>
</evidence>
<dbReference type="KEGG" id="ipo:Ilyop_2375"/>
<evidence type="ECO:0000256" key="4">
    <source>
        <dbReference type="ARBA" id="ARBA00012285"/>
    </source>
</evidence>
<keyword evidence="11" id="KW-0614">Plasmid</keyword>
<evidence type="ECO:0000313" key="12">
    <source>
        <dbReference type="Proteomes" id="UP000006875"/>
    </source>
</evidence>
<dbReference type="NCBIfam" id="TIGR01140">
    <property type="entry name" value="L_thr_O3P_dcar"/>
    <property type="match status" value="1"/>
</dbReference>
<evidence type="ECO:0000256" key="1">
    <source>
        <dbReference type="ARBA" id="ARBA00001933"/>
    </source>
</evidence>
<dbReference type="InterPro" id="IPR005860">
    <property type="entry name" value="CobD"/>
</dbReference>
<comment type="cofactor">
    <cofactor evidence="1">
        <name>pyridoxal 5'-phosphate</name>
        <dbReference type="ChEBI" id="CHEBI:597326"/>
    </cofactor>
</comment>
<proteinExistence type="predicted"/>
<accession>E3HDD5</accession>
<evidence type="ECO:0000256" key="5">
    <source>
        <dbReference type="ARBA" id="ARBA00022573"/>
    </source>
</evidence>
<evidence type="ECO:0000256" key="3">
    <source>
        <dbReference type="ARBA" id="ARBA00004953"/>
    </source>
</evidence>
<dbReference type="HOGENOM" id="CLU_017584_3_2_0"/>
<keyword evidence="7 11" id="KW-0456">Lyase</keyword>
<keyword evidence="5" id="KW-0169">Cobalamin biosynthesis</keyword>
<dbReference type="EC" id="4.1.1.81" evidence="4"/>
<dbReference type="UniPathway" id="UPA00148"/>
<dbReference type="RefSeq" id="WP_013388794.1">
    <property type="nucleotide sequence ID" value="NC_014633.1"/>
</dbReference>
<evidence type="ECO:0000256" key="7">
    <source>
        <dbReference type="ARBA" id="ARBA00023239"/>
    </source>
</evidence>
<reference evidence="11 12" key="1">
    <citation type="journal article" date="2010" name="Stand. Genomic Sci.">
        <title>Complete genome sequence of Ilyobacter polytropus type strain (CuHbu1).</title>
        <authorList>
            <person name="Sikorski J."/>
            <person name="Chertkov O."/>
            <person name="Lapidus A."/>
            <person name="Nolan M."/>
            <person name="Lucas S."/>
            <person name="Del Rio T.G."/>
            <person name="Tice H."/>
            <person name="Cheng J.F."/>
            <person name="Tapia R."/>
            <person name="Han C."/>
            <person name="Goodwin L."/>
            <person name="Pitluck S."/>
            <person name="Liolios K."/>
            <person name="Ivanova N."/>
            <person name="Mavromatis K."/>
            <person name="Mikhailova N."/>
            <person name="Pati A."/>
            <person name="Chen A."/>
            <person name="Palaniappan K."/>
            <person name="Land M."/>
            <person name="Hauser L."/>
            <person name="Chang Y.J."/>
            <person name="Jeffries C.D."/>
            <person name="Brambilla E."/>
            <person name="Yasawong M."/>
            <person name="Rohde M."/>
            <person name="Pukall R."/>
            <person name="Spring S."/>
            <person name="Goker M."/>
            <person name="Woyke T."/>
            <person name="Bristow J."/>
            <person name="Eisen J.A."/>
            <person name="Markowitz V."/>
            <person name="Hugenholtz P."/>
            <person name="Kyrpides N.C."/>
            <person name="Klenk H.P."/>
        </authorList>
    </citation>
    <scope>NUCLEOTIDE SEQUENCE [LARGE SCALE GENOMIC DNA]</scope>
    <source>
        <strain evidence="12">ATCC 51220 / DSM 2926 / LMG 16218 / CuHBu1</strain>
        <plasmid evidence="12">pILYOP01</plasmid>
    </source>
</reference>
<dbReference type="Pfam" id="PF00155">
    <property type="entry name" value="Aminotran_1_2"/>
    <property type="match status" value="1"/>
</dbReference>
<dbReference type="AlphaFoldDB" id="E3HDD5"/>
<dbReference type="InterPro" id="IPR004839">
    <property type="entry name" value="Aminotransferase_I/II_large"/>
</dbReference>
<dbReference type="GO" id="GO:0048472">
    <property type="term" value="F:threonine-phosphate decarboxylase activity"/>
    <property type="evidence" value="ECO:0007669"/>
    <property type="project" value="UniProtKB-EC"/>
</dbReference>
<dbReference type="Gene3D" id="3.90.1150.10">
    <property type="entry name" value="Aspartate Aminotransferase, domain 1"/>
    <property type="match status" value="1"/>
</dbReference>